<dbReference type="Proteomes" id="UP000001096">
    <property type="component" value="Unassembled WGS sequence"/>
</dbReference>
<dbReference type="EMBL" id="AGWX01000003">
    <property type="protein sequence ID" value="EKS38320.1"/>
    <property type="molecule type" value="Genomic_DNA"/>
</dbReference>
<keyword evidence="1" id="KW-1133">Transmembrane helix</keyword>
<feature type="transmembrane region" description="Helical" evidence="1">
    <location>
        <begin position="46"/>
        <end position="65"/>
    </location>
</feature>
<feature type="transmembrane region" description="Helical" evidence="1">
    <location>
        <begin position="77"/>
        <end position="95"/>
    </location>
</feature>
<dbReference type="PATRIC" id="fig|883078.3.peg.2223"/>
<dbReference type="AlphaFoldDB" id="K8PFI6"/>
<dbReference type="eggNOG" id="ENOG5030WH8">
    <property type="taxonomic scope" value="Bacteria"/>
</dbReference>
<reference evidence="2 3" key="1">
    <citation type="submission" date="2012-04" db="EMBL/GenBank/DDBJ databases">
        <title>The Genome Sequence of Afipia broomeae ATCC 49717.</title>
        <authorList>
            <consortium name="The Broad Institute Genome Sequencing Platform"/>
            <person name="Earl A."/>
            <person name="Ward D."/>
            <person name="Feldgarden M."/>
            <person name="Gevers D."/>
            <person name="Huys G."/>
            <person name="Walker B."/>
            <person name="Young S.K."/>
            <person name="Zeng Q."/>
            <person name="Gargeya S."/>
            <person name="Fitzgerald M."/>
            <person name="Haas B."/>
            <person name="Abouelleil A."/>
            <person name="Alvarado L."/>
            <person name="Arachchi H.M."/>
            <person name="Berlin A."/>
            <person name="Chapman S.B."/>
            <person name="Goldberg J."/>
            <person name="Griggs A."/>
            <person name="Gujja S."/>
            <person name="Hansen M."/>
            <person name="Howarth C."/>
            <person name="Imamovic A."/>
            <person name="Larimer J."/>
            <person name="McCowen C."/>
            <person name="Montmayeur A."/>
            <person name="Murphy C."/>
            <person name="Neiman D."/>
            <person name="Pearson M."/>
            <person name="Priest M."/>
            <person name="Roberts A."/>
            <person name="Saif S."/>
            <person name="Shea T."/>
            <person name="Sisk P."/>
            <person name="Sykes S."/>
            <person name="Wortman J."/>
            <person name="Nusbaum C."/>
            <person name="Birren B."/>
        </authorList>
    </citation>
    <scope>NUCLEOTIDE SEQUENCE [LARGE SCALE GENOMIC DNA]</scope>
    <source>
        <strain evidence="2 3">ATCC 49717</strain>
    </source>
</reference>
<feature type="transmembrane region" description="Helical" evidence="1">
    <location>
        <begin position="101"/>
        <end position="121"/>
    </location>
</feature>
<keyword evidence="1" id="KW-0812">Transmembrane</keyword>
<gene>
    <name evidence="2" type="ORF">HMPREF9695_02160</name>
</gene>
<sequence length="133" mass="14805">MMTGPDVKVPTNIFYFEVLLYLSLLIDVLSAAFLDRMPDDVTESTKLAVNFIAVMMTLGFVQLVWLTAHRRKSWARMILVVALMLSVASIVTTMGETGLQFSTFVDIVSTALTALGLSFSFTGDAKDWFRQPE</sequence>
<dbReference type="RefSeq" id="WP_006020879.1">
    <property type="nucleotide sequence ID" value="NZ_KB375282.1"/>
</dbReference>
<organism evidence="2 3">
    <name type="scientific">Afipia broomeae ATCC 49717</name>
    <dbReference type="NCBI Taxonomy" id="883078"/>
    <lineage>
        <taxon>Bacteria</taxon>
        <taxon>Pseudomonadati</taxon>
        <taxon>Pseudomonadota</taxon>
        <taxon>Alphaproteobacteria</taxon>
        <taxon>Hyphomicrobiales</taxon>
        <taxon>Nitrobacteraceae</taxon>
        <taxon>Afipia</taxon>
    </lineage>
</organism>
<keyword evidence="1" id="KW-0472">Membrane</keyword>
<keyword evidence="3" id="KW-1185">Reference proteome</keyword>
<comment type="caution">
    <text evidence="2">The sequence shown here is derived from an EMBL/GenBank/DDBJ whole genome shotgun (WGS) entry which is preliminary data.</text>
</comment>
<name>K8PFI6_9BRAD</name>
<dbReference type="HOGENOM" id="CLU_1977329_0_0_5"/>
<evidence type="ECO:0000256" key="1">
    <source>
        <dbReference type="SAM" id="Phobius"/>
    </source>
</evidence>
<protein>
    <submittedName>
        <fullName evidence="2">Uncharacterized protein</fullName>
    </submittedName>
</protein>
<evidence type="ECO:0000313" key="3">
    <source>
        <dbReference type="Proteomes" id="UP000001096"/>
    </source>
</evidence>
<accession>K8PFI6</accession>
<proteinExistence type="predicted"/>
<evidence type="ECO:0000313" key="2">
    <source>
        <dbReference type="EMBL" id="EKS38320.1"/>
    </source>
</evidence>
<feature type="transmembrane region" description="Helical" evidence="1">
    <location>
        <begin position="12"/>
        <end position="34"/>
    </location>
</feature>